<dbReference type="EMBL" id="JAFIRA010000026">
    <property type="protein sequence ID" value="MCJ2543331.1"/>
    <property type="molecule type" value="Genomic_DNA"/>
</dbReference>
<accession>A0ABT0CC16</accession>
<comment type="function">
    <text evidence="1">Thiol-specific peroxidase that catalyzes the reduction of hydrogen peroxide and organic hydroperoxides to water and alcohols, respectively. Plays a role in cell protection against oxidative stress by detoxifying peroxides and as sensor of hydrogen peroxide-mediated signaling events.</text>
</comment>
<keyword evidence="4" id="KW-0575">Peroxidase</keyword>
<dbReference type="EC" id="1.11.1.24" evidence="3"/>
<dbReference type="PROSITE" id="PS51352">
    <property type="entry name" value="THIOREDOXIN_2"/>
    <property type="match status" value="1"/>
</dbReference>
<evidence type="ECO:0000256" key="2">
    <source>
        <dbReference type="ARBA" id="ARBA00011245"/>
    </source>
</evidence>
<proteinExistence type="inferred from homology"/>
<evidence type="ECO:0000259" key="13">
    <source>
        <dbReference type="PROSITE" id="PS51352"/>
    </source>
</evidence>
<comment type="similarity">
    <text evidence="10">Belongs to the peroxiredoxin family. BCP/PrxQ subfamily.</text>
</comment>
<evidence type="ECO:0000256" key="6">
    <source>
        <dbReference type="ARBA" id="ARBA00023002"/>
    </source>
</evidence>
<organism evidence="14 15">
    <name type="scientific">Thermostichus vulcanus str. 'Rupite'</name>
    <dbReference type="NCBI Taxonomy" id="2813851"/>
    <lineage>
        <taxon>Bacteria</taxon>
        <taxon>Bacillati</taxon>
        <taxon>Cyanobacteriota</taxon>
        <taxon>Cyanophyceae</taxon>
        <taxon>Thermostichales</taxon>
        <taxon>Thermostichaceae</taxon>
        <taxon>Thermostichus</taxon>
    </lineage>
</organism>
<evidence type="ECO:0000256" key="4">
    <source>
        <dbReference type="ARBA" id="ARBA00022559"/>
    </source>
</evidence>
<comment type="catalytic activity">
    <reaction evidence="12">
        <text>a hydroperoxide + [thioredoxin]-dithiol = an alcohol + [thioredoxin]-disulfide + H2O</text>
        <dbReference type="Rhea" id="RHEA:62620"/>
        <dbReference type="Rhea" id="RHEA-COMP:10698"/>
        <dbReference type="Rhea" id="RHEA-COMP:10700"/>
        <dbReference type="ChEBI" id="CHEBI:15377"/>
        <dbReference type="ChEBI" id="CHEBI:29950"/>
        <dbReference type="ChEBI" id="CHEBI:30879"/>
        <dbReference type="ChEBI" id="CHEBI:35924"/>
        <dbReference type="ChEBI" id="CHEBI:50058"/>
        <dbReference type="EC" id="1.11.1.24"/>
    </reaction>
</comment>
<keyword evidence="6" id="KW-0560">Oxidoreductase</keyword>
<evidence type="ECO:0000256" key="1">
    <source>
        <dbReference type="ARBA" id="ARBA00003330"/>
    </source>
</evidence>
<evidence type="ECO:0000256" key="3">
    <source>
        <dbReference type="ARBA" id="ARBA00013017"/>
    </source>
</evidence>
<feature type="domain" description="Thioredoxin" evidence="13">
    <location>
        <begin position="3"/>
        <end position="155"/>
    </location>
</feature>
<dbReference type="InterPro" id="IPR024706">
    <property type="entry name" value="Peroxiredoxin_AhpC-typ"/>
</dbReference>
<name>A0ABT0CC16_THEVL</name>
<comment type="subunit">
    <text evidence="2">Monomer.</text>
</comment>
<evidence type="ECO:0000256" key="10">
    <source>
        <dbReference type="ARBA" id="ARBA00038489"/>
    </source>
</evidence>
<keyword evidence="15" id="KW-1185">Reference proteome</keyword>
<evidence type="ECO:0000313" key="15">
    <source>
        <dbReference type="Proteomes" id="UP000830835"/>
    </source>
</evidence>
<dbReference type="Proteomes" id="UP000830835">
    <property type="component" value="Unassembled WGS sequence"/>
</dbReference>
<dbReference type="CDD" id="cd03017">
    <property type="entry name" value="PRX_BCP"/>
    <property type="match status" value="1"/>
</dbReference>
<dbReference type="InterPro" id="IPR000866">
    <property type="entry name" value="AhpC/TSA"/>
</dbReference>
<dbReference type="Pfam" id="PF00578">
    <property type="entry name" value="AhpC-TSA"/>
    <property type="match status" value="1"/>
</dbReference>
<evidence type="ECO:0000256" key="12">
    <source>
        <dbReference type="ARBA" id="ARBA00049091"/>
    </source>
</evidence>
<dbReference type="SUPFAM" id="SSF52833">
    <property type="entry name" value="Thioredoxin-like"/>
    <property type="match status" value="1"/>
</dbReference>
<sequence length="155" mass="17128">MAIAIGAAAPDFSLPAVGKGIPKGSQISLGAYRGKSKVLLAFYPADFSPVCTSEMSCFREDWGAFRAAGCEILGISSDPISKHQEFAEQLKLEFPLLSDVDRVVSRQYGVDSLLGTRRAYFVIDSQGILRYQHVEWLPVFKRDNQELLEALKEIV</sequence>
<dbReference type="InterPro" id="IPR013766">
    <property type="entry name" value="Thioredoxin_domain"/>
</dbReference>
<keyword evidence="7" id="KW-1015">Disulfide bond</keyword>
<dbReference type="InterPro" id="IPR036249">
    <property type="entry name" value="Thioredoxin-like_sf"/>
</dbReference>
<dbReference type="PANTHER" id="PTHR42801">
    <property type="entry name" value="THIOREDOXIN-DEPENDENT PEROXIDE REDUCTASE"/>
    <property type="match status" value="1"/>
</dbReference>
<dbReference type="PIRSF" id="PIRSF000239">
    <property type="entry name" value="AHPC"/>
    <property type="match status" value="1"/>
</dbReference>
<keyword evidence="8" id="KW-0676">Redox-active center</keyword>
<evidence type="ECO:0000256" key="7">
    <source>
        <dbReference type="ARBA" id="ARBA00023157"/>
    </source>
</evidence>
<evidence type="ECO:0000256" key="5">
    <source>
        <dbReference type="ARBA" id="ARBA00022862"/>
    </source>
</evidence>
<evidence type="ECO:0000256" key="8">
    <source>
        <dbReference type="ARBA" id="ARBA00023284"/>
    </source>
</evidence>
<dbReference type="InterPro" id="IPR050924">
    <property type="entry name" value="Peroxiredoxin_BCP/PrxQ"/>
</dbReference>
<protein>
    <recommendedName>
        <fullName evidence="3">thioredoxin-dependent peroxiredoxin</fullName>
        <ecNumber evidence="3">1.11.1.24</ecNumber>
    </recommendedName>
    <alternativeName>
        <fullName evidence="11">Bacterioferritin comigratory protein</fullName>
    </alternativeName>
    <alternativeName>
        <fullName evidence="9">Thioredoxin peroxidase</fullName>
    </alternativeName>
</protein>
<evidence type="ECO:0000256" key="9">
    <source>
        <dbReference type="ARBA" id="ARBA00032824"/>
    </source>
</evidence>
<evidence type="ECO:0000256" key="11">
    <source>
        <dbReference type="ARBA" id="ARBA00041373"/>
    </source>
</evidence>
<dbReference type="RefSeq" id="WP_244350609.1">
    <property type="nucleotide sequence ID" value="NZ_JAFIRA010000026.1"/>
</dbReference>
<evidence type="ECO:0000313" key="14">
    <source>
        <dbReference type="EMBL" id="MCJ2543331.1"/>
    </source>
</evidence>
<reference evidence="14" key="1">
    <citation type="submission" date="2021-02" db="EMBL/GenBank/DDBJ databases">
        <title>The CRISPR/cas machinery reduction and long-range gene transfer in the hot spring cyanobacterium Synechococcus.</title>
        <authorList>
            <person name="Dvorak P."/>
            <person name="Jahodarova E."/>
            <person name="Hasler P."/>
            <person name="Poulickova A."/>
        </authorList>
    </citation>
    <scope>NUCLEOTIDE SEQUENCE</scope>
    <source>
        <strain evidence="14">Rupite</strain>
    </source>
</reference>
<dbReference type="PANTHER" id="PTHR42801:SF4">
    <property type="entry name" value="AHPC_TSA FAMILY PROTEIN"/>
    <property type="match status" value="1"/>
</dbReference>
<gene>
    <name evidence="14" type="ORF">JX360_10505</name>
</gene>
<comment type="caution">
    <text evidence="14">The sequence shown here is derived from an EMBL/GenBank/DDBJ whole genome shotgun (WGS) entry which is preliminary data.</text>
</comment>
<dbReference type="Gene3D" id="3.40.30.10">
    <property type="entry name" value="Glutaredoxin"/>
    <property type="match status" value="1"/>
</dbReference>
<keyword evidence="5" id="KW-0049">Antioxidant</keyword>